<dbReference type="RefSeq" id="WP_338600780.1">
    <property type="nucleotide sequence ID" value="NZ_CP146016.1"/>
</dbReference>
<protein>
    <submittedName>
        <fullName evidence="1">Uncharacterized protein</fullName>
    </submittedName>
</protein>
<sequence length="89" mass="10369">MDNSIILAYRKAMELNGNNNVHLFKDSNDSYYLIIVRSASCKDKSKIIDLIYDEVYKNIEHTDLMILIMSEETYSRFANENGDLEEVIL</sequence>
<dbReference type="Proteomes" id="UP001432202">
    <property type="component" value="Chromosome"/>
</dbReference>
<evidence type="ECO:0000313" key="2">
    <source>
        <dbReference type="Proteomes" id="UP001432202"/>
    </source>
</evidence>
<organism evidence="1 2">
    <name type="scientific">Sulfolobus tengchongensis</name>
    <dbReference type="NCBI Taxonomy" id="207809"/>
    <lineage>
        <taxon>Archaea</taxon>
        <taxon>Thermoproteota</taxon>
        <taxon>Thermoprotei</taxon>
        <taxon>Sulfolobales</taxon>
        <taxon>Sulfolobaceae</taxon>
        <taxon>Sulfolobus</taxon>
    </lineage>
</organism>
<reference evidence="1 2" key="1">
    <citation type="submission" date="2024-02" db="EMBL/GenBank/DDBJ databases">
        <title>STSV induces naive adaptation in Sulfolobus.</title>
        <authorList>
            <person name="Xiang X."/>
            <person name="Song M."/>
        </authorList>
    </citation>
    <scope>NUCLEOTIDE SEQUENCE [LARGE SCALE GENOMIC DNA]</scope>
    <source>
        <strain evidence="1 2">RT2</strain>
    </source>
</reference>
<keyword evidence="2" id="KW-1185">Reference proteome</keyword>
<proteinExistence type="predicted"/>
<evidence type="ECO:0000313" key="1">
    <source>
        <dbReference type="EMBL" id="WWQ60275.1"/>
    </source>
</evidence>
<dbReference type="EMBL" id="CP146016">
    <property type="protein sequence ID" value="WWQ60275.1"/>
    <property type="molecule type" value="Genomic_DNA"/>
</dbReference>
<dbReference type="AlphaFoldDB" id="A0AAX4KZE8"/>
<name>A0AAX4KZE8_9CREN</name>
<accession>A0AAX4KZE8</accession>
<gene>
    <name evidence="1" type="ORF">V6M85_12645</name>
</gene>
<dbReference type="GeneID" id="89337632"/>